<dbReference type="Gene3D" id="1.20.5.1930">
    <property type="match status" value="1"/>
</dbReference>
<dbReference type="GO" id="GO:0005737">
    <property type="term" value="C:cytoplasm"/>
    <property type="evidence" value="ECO:0007669"/>
    <property type="project" value="UniProtKB-SubCell"/>
</dbReference>
<comment type="caution">
    <text evidence="18">The sequence shown here is derived from an EMBL/GenBank/DDBJ whole genome shotgun (WGS) entry which is preliminary data.</text>
</comment>
<keyword evidence="8" id="KW-0808">Transferase</keyword>
<dbReference type="InterPro" id="IPR003594">
    <property type="entry name" value="HATPase_dom"/>
</dbReference>
<dbReference type="SUPFAM" id="SSF55874">
    <property type="entry name" value="ATPase domain of HSP90 chaperone/DNA topoisomerase II/histidine kinase"/>
    <property type="match status" value="1"/>
</dbReference>
<dbReference type="OrthoDB" id="144293at2"/>
<dbReference type="Pfam" id="PF02518">
    <property type="entry name" value="HATPase_c"/>
    <property type="match status" value="1"/>
</dbReference>
<keyword evidence="16" id="KW-0812">Transmembrane</keyword>
<name>A0A511MLB8_9NOCA</name>
<comment type="function">
    <text evidence="13">Member of the two-component regulatory system NreB/NreC involved in the control of dissimilatory nitrate/nitrite reduction in response to oxygen. NreB functions as a direct oxygen sensor histidine kinase which is autophosphorylated, in the absence of oxygen, probably at the conserved histidine residue, and transfers its phosphate group probably to a conserved aspartate residue of NreC. NreB/NreC activates the expression of the nitrate (narGHJI) and nitrite (nir) reductase operons, as well as the putative nitrate transporter gene narT.</text>
</comment>
<dbReference type="PRINTS" id="PR00344">
    <property type="entry name" value="BCTRLSENSOR"/>
</dbReference>
<evidence type="ECO:0000256" key="13">
    <source>
        <dbReference type="ARBA" id="ARBA00024827"/>
    </source>
</evidence>
<evidence type="ECO:0000256" key="11">
    <source>
        <dbReference type="ARBA" id="ARBA00023012"/>
    </source>
</evidence>
<keyword evidence="19" id="KW-1185">Reference proteome</keyword>
<sequence length="388" mass="41886">MTQRPRTDDRFRILRRCYLGCWLLFGLWPPVIAVHDRIDVVKYGTWALVAVLAVGYLILLSFPGNPRVRSSDFLGLLVLVLGATAILLEGGAAFFIVSLPMFWLYTATPRQAIGYIGAGAVATLIGTVAGTRFSPGNAVFTLIGLVGGVLFGLWMDRVIKRGDERAHLLGIELERTQSELAAAHQRQGAAEERERLAREIHDTLAQGFASIIVLAEAARSGMETDPVTSAKQLLSIERTARENLTEARVLVGAAPSADGATGRIAPLLRRILDRCAEDTGLTVHAELADIDCDQPTRIALLRCTQESLANVRKHAGASTVSVVLTRGPFDVELEITDDGIGFTPHEARGFGLEGMRNRLTELGGELTVTSAPGAGTRIFASLPQNDRN</sequence>
<gene>
    <name evidence="18" type="ORF">NN4_54560</name>
</gene>
<evidence type="ECO:0000256" key="3">
    <source>
        <dbReference type="ARBA" id="ARBA00004496"/>
    </source>
</evidence>
<reference evidence="18 19" key="1">
    <citation type="submission" date="2019-07" db="EMBL/GenBank/DDBJ databases">
        <title>Whole genome shotgun sequence of Nocardia ninae NBRC 108245.</title>
        <authorList>
            <person name="Hosoyama A."/>
            <person name="Uohara A."/>
            <person name="Ohji S."/>
            <person name="Ichikawa N."/>
        </authorList>
    </citation>
    <scope>NUCLEOTIDE SEQUENCE [LARGE SCALE GENOMIC DNA]</scope>
    <source>
        <strain evidence="18 19">NBRC 108245</strain>
    </source>
</reference>
<evidence type="ECO:0000256" key="4">
    <source>
        <dbReference type="ARBA" id="ARBA00012438"/>
    </source>
</evidence>
<feature type="transmembrane region" description="Helical" evidence="16">
    <location>
        <begin position="138"/>
        <end position="155"/>
    </location>
</feature>
<feature type="transmembrane region" description="Helical" evidence="16">
    <location>
        <begin position="74"/>
        <end position="106"/>
    </location>
</feature>
<dbReference type="GO" id="GO:0000155">
    <property type="term" value="F:phosphorelay sensor kinase activity"/>
    <property type="evidence" value="ECO:0007669"/>
    <property type="project" value="InterPro"/>
</dbReference>
<keyword evidence="6" id="KW-0004">4Fe-4S</keyword>
<evidence type="ECO:0000256" key="9">
    <source>
        <dbReference type="ARBA" id="ARBA00022777"/>
    </source>
</evidence>
<evidence type="ECO:0000256" key="14">
    <source>
        <dbReference type="ARBA" id="ARBA00030800"/>
    </source>
</evidence>
<keyword evidence="9" id="KW-0418">Kinase</keyword>
<dbReference type="InterPro" id="IPR017205">
    <property type="entry name" value="Sig_transdc_His_kinase_ChrS"/>
</dbReference>
<accession>A0A511MLB8</accession>
<dbReference type="InterPro" id="IPR036890">
    <property type="entry name" value="HATPase_C_sf"/>
</dbReference>
<keyword evidence="7" id="KW-0963">Cytoplasm</keyword>
<dbReference type="InterPro" id="IPR004358">
    <property type="entry name" value="Sig_transdc_His_kin-like_C"/>
</dbReference>
<dbReference type="PIRSF" id="PIRSF037434">
    <property type="entry name" value="STHK_ChrS"/>
    <property type="match status" value="1"/>
</dbReference>
<evidence type="ECO:0000313" key="18">
    <source>
        <dbReference type="EMBL" id="GEM40937.1"/>
    </source>
</evidence>
<feature type="transmembrane region" description="Helical" evidence="16">
    <location>
        <begin position="43"/>
        <end position="62"/>
    </location>
</feature>
<dbReference type="PANTHER" id="PTHR24421">
    <property type="entry name" value="NITRATE/NITRITE SENSOR PROTEIN NARX-RELATED"/>
    <property type="match status" value="1"/>
</dbReference>
<evidence type="ECO:0000256" key="5">
    <source>
        <dbReference type="ARBA" id="ARBA00017322"/>
    </source>
</evidence>
<evidence type="ECO:0000259" key="17">
    <source>
        <dbReference type="SMART" id="SM00387"/>
    </source>
</evidence>
<evidence type="ECO:0000256" key="12">
    <source>
        <dbReference type="ARBA" id="ARBA00023014"/>
    </source>
</evidence>
<keyword evidence="10" id="KW-0408">Iron</keyword>
<dbReference type="PANTHER" id="PTHR24421:SF62">
    <property type="entry name" value="SENSORY TRANSDUCTION HISTIDINE KINASE"/>
    <property type="match status" value="1"/>
</dbReference>
<keyword evidence="16" id="KW-1133">Transmembrane helix</keyword>
<feature type="transmembrane region" description="Helical" evidence="16">
    <location>
        <begin position="112"/>
        <end position="131"/>
    </location>
</feature>
<evidence type="ECO:0000256" key="15">
    <source>
        <dbReference type="SAM" id="Coils"/>
    </source>
</evidence>
<dbReference type="GO" id="GO:0016020">
    <property type="term" value="C:membrane"/>
    <property type="evidence" value="ECO:0007669"/>
    <property type="project" value="InterPro"/>
</dbReference>
<dbReference type="GO" id="GO:0051539">
    <property type="term" value="F:4 iron, 4 sulfur cluster binding"/>
    <property type="evidence" value="ECO:0007669"/>
    <property type="project" value="UniProtKB-KW"/>
</dbReference>
<evidence type="ECO:0000256" key="10">
    <source>
        <dbReference type="ARBA" id="ARBA00023004"/>
    </source>
</evidence>
<dbReference type="EC" id="2.7.13.3" evidence="4"/>
<comment type="cofactor">
    <cofactor evidence="2">
        <name>[4Fe-4S] cluster</name>
        <dbReference type="ChEBI" id="CHEBI:49883"/>
    </cofactor>
</comment>
<keyword evidence="12" id="KW-0411">Iron-sulfur</keyword>
<evidence type="ECO:0000256" key="2">
    <source>
        <dbReference type="ARBA" id="ARBA00001966"/>
    </source>
</evidence>
<dbReference type="GO" id="GO:0046983">
    <property type="term" value="F:protein dimerization activity"/>
    <property type="evidence" value="ECO:0007669"/>
    <property type="project" value="InterPro"/>
</dbReference>
<dbReference type="Gene3D" id="3.30.565.10">
    <property type="entry name" value="Histidine kinase-like ATPase, C-terminal domain"/>
    <property type="match status" value="1"/>
</dbReference>
<keyword evidence="16" id="KW-0472">Membrane</keyword>
<dbReference type="Proteomes" id="UP000321424">
    <property type="component" value="Unassembled WGS sequence"/>
</dbReference>
<comment type="subcellular location">
    <subcellularLocation>
        <location evidence="3">Cytoplasm</location>
    </subcellularLocation>
</comment>
<dbReference type="InterPro" id="IPR011712">
    <property type="entry name" value="Sig_transdc_His_kin_sub3_dim/P"/>
</dbReference>
<dbReference type="Pfam" id="PF07730">
    <property type="entry name" value="HisKA_3"/>
    <property type="match status" value="1"/>
</dbReference>
<evidence type="ECO:0000256" key="1">
    <source>
        <dbReference type="ARBA" id="ARBA00000085"/>
    </source>
</evidence>
<proteinExistence type="predicted"/>
<organism evidence="18 19">
    <name type="scientific">Nocardia ninae NBRC 108245</name>
    <dbReference type="NCBI Taxonomy" id="1210091"/>
    <lineage>
        <taxon>Bacteria</taxon>
        <taxon>Bacillati</taxon>
        <taxon>Actinomycetota</taxon>
        <taxon>Actinomycetes</taxon>
        <taxon>Mycobacteriales</taxon>
        <taxon>Nocardiaceae</taxon>
        <taxon>Nocardia</taxon>
    </lineage>
</organism>
<evidence type="ECO:0000256" key="16">
    <source>
        <dbReference type="SAM" id="Phobius"/>
    </source>
</evidence>
<dbReference type="RefSeq" id="WP_147137103.1">
    <property type="nucleotide sequence ID" value="NZ_BJXA01000043.1"/>
</dbReference>
<evidence type="ECO:0000256" key="7">
    <source>
        <dbReference type="ARBA" id="ARBA00022490"/>
    </source>
</evidence>
<evidence type="ECO:0000256" key="8">
    <source>
        <dbReference type="ARBA" id="ARBA00022679"/>
    </source>
</evidence>
<dbReference type="InterPro" id="IPR050482">
    <property type="entry name" value="Sensor_HK_TwoCompSys"/>
</dbReference>
<protein>
    <recommendedName>
        <fullName evidence="5">Oxygen sensor histidine kinase NreB</fullName>
        <ecNumber evidence="4">2.7.13.3</ecNumber>
    </recommendedName>
    <alternativeName>
        <fullName evidence="14">Nitrogen regulation protein B</fullName>
    </alternativeName>
</protein>
<dbReference type="SMART" id="SM00387">
    <property type="entry name" value="HATPase_c"/>
    <property type="match status" value="1"/>
</dbReference>
<evidence type="ECO:0000313" key="19">
    <source>
        <dbReference type="Proteomes" id="UP000321424"/>
    </source>
</evidence>
<dbReference type="CDD" id="cd16917">
    <property type="entry name" value="HATPase_UhpB-NarQ-NarX-like"/>
    <property type="match status" value="1"/>
</dbReference>
<feature type="coiled-coil region" evidence="15">
    <location>
        <begin position="173"/>
        <end position="206"/>
    </location>
</feature>
<feature type="domain" description="Histidine kinase/HSP90-like ATPase" evidence="17">
    <location>
        <begin position="295"/>
        <end position="386"/>
    </location>
</feature>
<keyword evidence="11" id="KW-0902">Two-component regulatory system</keyword>
<dbReference type="EMBL" id="BJXA01000043">
    <property type="protein sequence ID" value="GEM40937.1"/>
    <property type="molecule type" value="Genomic_DNA"/>
</dbReference>
<comment type="catalytic activity">
    <reaction evidence="1">
        <text>ATP + protein L-histidine = ADP + protein N-phospho-L-histidine.</text>
        <dbReference type="EC" id="2.7.13.3"/>
    </reaction>
</comment>
<keyword evidence="15" id="KW-0175">Coiled coil</keyword>
<evidence type="ECO:0000256" key="6">
    <source>
        <dbReference type="ARBA" id="ARBA00022485"/>
    </source>
</evidence>
<keyword evidence="6" id="KW-0479">Metal-binding</keyword>
<dbReference type="AlphaFoldDB" id="A0A511MLB8"/>